<dbReference type="GO" id="GO:0140662">
    <property type="term" value="F:ATP-dependent protein folding chaperone"/>
    <property type="evidence" value="ECO:0007669"/>
    <property type="project" value="InterPro"/>
</dbReference>
<evidence type="ECO:0000256" key="1">
    <source>
        <dbReference type="ARBA" id="ARBA00007381"/>
    </source>
</evidence>
<keyword evidence="3" id="KW-0067">ATP-binding</keyword>
<dbReference type="PANTHER" id="PTHR42749:SF1">
    <property type="entry name" value="CELL SHAPE-DETERMINING PROTEIN MREB"/>
    <property type="match status" value="1"/>
</dbReference>
<keyword evidence="4" id="KW-0346">Stress response</keyword>
<dbReference type="RefSeq" id="WP_011819047.1">
    <property type="nucleotide sequence ID" value="NC_008816.1"/>
</dbReference>
<proteinExistence type="inferred from homology"/>
<dbReference type="OrthoDB" id="416657at2"/>
<dbReference type="AlphaFoldDB" id="A2BT06"/>
<dbReference type="HOGENOM" id="CLU_038461_0_0_3"/>
<keyword evidence="2" id="KW-0547">Nucleotide-binding</keyword>
<dbReference type="eggNOG" id="COG0443">
    <property type="taxonomic scope" value="Bacteria"/>
</dbReference>
<dbReference type="Gene3D" id="3.90.640.10">
    <property type="entry name" value="Actin, Chain A, domain 4"/>
    <property type="match status" value="1"/>
</dbReference>
<dbReference type="InterPro" id="IPR013126">
    <property type="entry name" value="Hsp_70_fam"/>
</dbReference>
<dbReference type="InterPro" id="IPR043129">
    <property type="entry name" value="ATPase_NBD"/>
</dbReference>
<evidence type="ECO:0000256" key="5">
    <source>
        <dbReference type="ARBA" id="ARBA00023186"/>
    </source>
</evidence>
<gene>
    <name evidence="6" type="ordered locus">A9601_16341</name>
</gene>
<evidence type="ECO:0000313" key="6">
    <source>
        <dbReference type="EMBL" id="ABM70917.1"/>
    </source>
</evidence>
<dbReference type="KEGG" id="pmb:A9601_16341"/>
<protein>
    <submittedName>
        <fullName evidence="6">Putative DnaK-type molecular chaperone (HSP70 family)</fullName>
    </submittedName>
</protein>
<dbReference type="SUPFAM" id="SSF53067">
    <property type="entry name" value="Actin-like ATPase domain"/>
    <property type="match status" value="2"/>
</dbReference>
<organism evidence="6 7">
    <name type="scientific">Prochlorococcus marinus (strain AS9601)</name>
    <dbReference type="NCBI Taxonomy" id="146891"/>
    <lineage>
        <taxon>Bacteria</taxon>
        <taxon>Bacillati</taxon>
        <taxon>Cyanobacteriota</taxon>
        <taxon>Cyanophyceae</taxon>
        <taxon>Synechococcales</taxon>
        <taxon>Prochlorococcaceae</taxon>
        <taxon>Prochlorococcus</taxon>
    </lineage>
</organism>
<dbReference type="Pfam" id="PF00012">
    <property type="entry name" value="HSP70"/>
    <property type="match status" value="1"/>
</dbReference>
<dbReference type="EMBL" id="CP000551">
    <property type="protein sequence ID" value="ABM70917.1"/>
    <property type="molecule type" value="Genomic_DNA"/>
</dbReference>
<dbReference type="InterPro" id="IPR018181">
    <property type="entry name" value="Heat_shock_70_CS"/>
</dbReference>
<dbReference type="STRING" id="146891.A9601_16341"/>
<name>A2BT06_PROMS</name>
<sequence length="522" mass="58681">MEKSLSGTLAIDLGNTNTVVAFQDQKDINSVLVEIPNITSSPGVIPSAVWFEEPSKITKIGISALEMRDNSNSDLFFHSNFKRLIGNSIEKNNQKNILNPNECGEKFFQILWANIPQKYEIKRLVLTAPIDTYKGYREWLVNLCEDISVDEIALVDEPTAASLGINIPFGSKIMTLDIGGSTIDMNIVKIEGGEGKSGPIAELLRFKGNDVSSISKQKIRCAEIIGKTGSKIGGKDIDQWLVNYFIPGNNSTTNLFNAEAIKCKLSSSAIKYDDKYPIKLFTEQSEEKEFYLSKEIFENILIENNFLKHLNSLLKDLLNQSRGKFCTVDDLNAIVLVGGGTQIPLIKEWITKKISKIQIKSPPPIESIALGALAMTPGVKIKDILNKGLSIRLFNKREQKHFWHPIFCKGQTWPTEKPFKIILQPSKNNQKIFEIIIGETQKERAYDVIFENGLPKLSEVQNEEEIIKWDKTPLKIILKKGSNIGQDNLKLFFKITESADLLVKCFDIKDECLGEYNLGNIF</sequence>
<evidence type="ECO:0000256" key="4">
    <source>
        <dbReference type="ARBA" id="ARBA00023016"/>
    </source>
</evidence>
<dbReference type="Gene3D" id="3.30.420.40">
    <property type="match status" value="2"/>
</dbReference>
<dbReference type="PANTHER" id="PTHR42749">
    <property type="entry name" value="CELL SHAPE-DETERMINING PROTEIN MREB"/>
    <property type="match status" value="1"/>
</dbReference>
<dbReference type="PROSITE" id="PS01036">
    <property type="entry name" value="HSP70_3"/>
    <property type="match status" value="1"/>
</dbReference>
<keyword evidence="5" id="KW-0143">Chaperone</keyword>
<dbReference type="PRINTS" id="PR00301">
    <property type="entry name" value="HEATSHOCK70"/>
</dbReference>
<reference evidence="6 7" key="1">
    <citation type="journal article" date="2007" name="PLoS Genet.">
        <title>Patterns and implications of gene gain and loss in the evolution of Prochlorococcus.</title>
        <authorList>
            <person name="Kettler G.C."/>
            <person name="Martiny A.C."/>
            <person name="Huang K."/>
            <person name="Zucker J."/>
            <person name="Coleman M.L."/>
            <person name="Rodrigue S."/>
            <person name="Chen F."/>
            <person name="Lapidus A."/>
            <person name="Ferriera S."/>
            <person name="Johnson J."/>
            <person name="Steglich C."/>
            <person name="Church G.M."/>
            <person name="Richardson P."/>
            <person name="Chisholm S.W."/>
        </authorList>
    </citation>
    <scope>NUCLEOTIDE SEQUENCE [LARGE SCALE GENOMIC DNA]</scope>
    <source>
        <strain evidence="6 7">AS9601</strain>
    </source>
</reference>
<evidence type="ECO:0000256" key="2">
    <source>
        <dbReference type="ARBA" id="ARBA00022741"/>
    </source>
</evidence>
<comment type="similarity">
    <text evidence="1">Belongs to the heat shock protein 70 family.</text>
</comment>
<dbReference type="GO" id="GO:0005524">
    <property type="term" value="F:ATP binding"/>
    <property type="evidence" value="ECO:0007669"/>
    <property type="project" value="UniProtKB-KW"/>
</dbReference>
<evidence type="ECO:0000313" key="7">
    <source>
        <dbReference type="Proteomes" id="UP000002590"/>
    </source>
</evidence>
<accession>A2BT06</accession>
<evidence type="ECO:0000256" key="3">
    <source>
        <dbReference type="ARBA" id="ARBA00022840"/>
    </source>
</evidence>
<dbReference type="Proteomes" id="UP000002590">
    <property type="component" value="Chromosome"/>
</dbReference>